<evidence type="ECO:0000256" key="1">
    <source>
        <dbReference type="RuleBase" id="RU363044"/>
    </source>
</evidence>
<dbReference type="InterPro" id="IPR051055">
    <property type="entry name" value="PIF1_helicase"/>
</dbReference>
<comment type="similarity">
    <text evidence="1">Belongs to the helicase family.</text>
</comment>
<dbReference type="GO" id="GO:0006281">
    <property type="term" value="P:DNA repair"/>
    <property type="evidence" value="ECO:0007669"/>
    <property type="project" value="UniProtKB-KW"/>
</dbReference>
<keyword evidence="1" id="KW-0547">Nucleotide-binding</keyword>
<dbReference type="GO" id="GO:0005524">
    <property type="term" value="F:ATP binding"/>
    <property type="evidence" value="ECO:0007669"/>
    <property type="project" value="UniProtKB-KW"/>
</dbReference>
<dbReference type="PANTHER" id="PTHR47642">
    <property type="entry name" value="ATP-DEPENDENT DNA HELICASE"/>
    <property type="match status" value="1"/>
</dbReference>
<sequence length="309" mass="34471">MQMMRKLVPTGIAAAEIDGMTIHSFLGEQRNSRKPRTIKPGDSKLEKEWRSVEYLLINEVSMVGLTLLAKLNRIISIAKHVDPQVPFGSINIIFFGNYLQYRSVYDAPLHTDFTLSSKSKSCKLPTEKEIQQRVARSLILQISCVAPILVFRNEVRTQLNNKAAIHNAAQLGRVPMVCVAQDTCNGKPIEDPVLIKKLLELSDSKTEHLPGLLPFVPGMPVILTQNIAIEIGLINAAANDSLKFRYINVDVPRRCNDSSVYSRSSLAEVIEHQIYSGRYMITTNTPIQSHLITDSAFALSSTLLKPYAK</sequence>
<keyword evidence="1" id="KW-0234">DNA repair</keyword>
<proteinExistence type="inferred from homology"/>
<dbReference type="OrthoDB" id="416437at2759"/>
<evidence type="ECO:0000313" key="3">
    <source>
        <dbReference type="EMBL" id="CAF1361333.1"/>
    </source>
</evidence>
<dbReference type="GO" id="GO:0016787">
    <property type="term" value="F:hydrolase activity"/>
    <property type="evidence" value="ECO:0007669"/>
    <property type="project" value="UniProtKB-KW"/>
</dbReference>
<comment type="cofactor">
    <cofactor evidence="1">
        <name>Mg(2+)</name>
        <dbReference type="ChEBI" id="CHEBI:18420"/>
    </cofactor>
</comment>
<comment type="caution">
    <text evidence="3">The sequence shown here is derived from an EMBL/GenBank/DDBJ whole genome shotgun (WGS) entry which is preliminary data.</text>
</comment>
<dbReference type="EMBL" id="CAJNOO010003940">
    <property type="protein sequence ID" value="CAF1361333.1"/>
    <property type="molecule type" value="Genomic_DNA"/>
</dbReference>
<evidence type="ECO:0000313" key="4">
    <source>
        <dbReference type="Proteomes" id="UP000663882"/>
    </source>
</evidence>
<feature type="domain" description="DNA helicase Pif1-like DEAD-box helicase" evidence="2">
    <location>
        <begin position="9"/>
        <end position="115"/>
    </location>
</feature>
<dbReference type="Gene3D" id="3.40.50.300">
    <property type="entry name" value="P-loop containing nucleotide triphosphate hydrolases"/>
    <property type="match status" value="1"/>
</dbReference>
<dbReference type="GO" id="GO:0043139">
    <property type="term" value="F:5'-3' DNA helicase activity"/>
    <property type="evidence" value="ECO:0007669"/>
    <property type="project" value="UniProtKB-EC"/>
</dbReference>
<keyword evidence="1" id="KW-0227">DNA damage</keyword>
<accession>A0A815I546</accession>
<dbReference type="GO" id="GO:0000723">
    <property type="term" value="P:telomere maintenance"/>
    <property type="evidence" value="ECO:0007669"/>
    <property type="project" value="InterPro"/>
</dbReference>
<name>A0A815I546_9BILA</name>
<dbReference type="GO" id="GO:0006310">
    <property type="term" value="P:DNA recombination"/>
    <property type="evidence" value="ECO:0007669"/>
    <property type="project" value="UniProtKB-KW"/>
</dbReference>
<dbReference type="InterPro" id="IPR010285">
    <property type="entry name" value="DNA_helicase_pif1-like_DEAD"/>
</dbReference>
<reference evidence="3" key="1">
    <citation type="submission" date="2021-02" db="EMBL/GenBank/DDBJ databases">
        <authorList>
            <person name="Nowell W R."/>
        </authorList>
    </citation>
    <scope>NUCLEOTIDE SEQUENCE</scope>
</reference>
<dbReference type="EC" id="5.6.2.3" evidence="1"/>
<dbReference type="Proteomes" id="UP000663882">
    <property type="component" value="Unassembled WGS sequence"/>
</dbReference>
<organism evidence="3 4">
    <name type="scientific">Rotaria sordida</name>
    <dbReference type="NCBI Taxonomy" id="392033"/>
    <lineage>
        <taxon>Eukaryota</taxon>
        <taxon>Metazoa</taxon>
        <taxon>Spiralia</taxon>
        <taxon>Gnathifera</taxon>
        <taxon>Rotifera</taxon>
        <taxon>Eurotatoria</taxon>
        <taxon>Bdelloidea</taxon>
        <taxon>Philodinida</taxon>
        <taxon>Philodinidae</taxon>
        <taxon>Rotaria</taxon>
    </lineage>
</organism>
<dbReference type="InterPro" id="IPR027417">
    <property type="entry name" value="P-loop_NTPase"/>
</dbReference>
<protein>
    <recommendedName>
        <fullName evidence="1">ATP-dependent DNA helicase</fullName>
        <ecNumber evidence="1">5.6.2.3</ecNumber>
    </recommendedName>
</protein>
<evidence type="ECO:0000259" key="2">
    <source>
        <dbReference type="Pfam" id="PF05970"/>
    </source>
</evidence>
<gene>
    <name evidence="3" type="ORF">RFH988_LOCUS32834</name>
</gene>
<dbReference type="Pfam" id="PF05970">
    <property type="entry name" value="PIF1"/>
    <property type="match status" value="1"/>
</dbReference>
<keyword evidence="1" id="KW-0347">Helicase</keyword>
<keyword evidence="1" id="KW-0233">DNA recombination</keyword>
<keyword evidence="1" id="KW-0067">ATP-binding</keyword>
<comment type="catalytic activity">
    <reaction evidence="1">
        <text>ATP + H2O = ADP + phosphate + H(+)</text>
        <dbReference type="Rhea" id="RHEA:13065"/>
        <dbReference type="ChEBI" id="CHEBI:15377"/>
        <dbReference type="ChEBI" id="CHEBI:15378"/>
        <dbReference type="ChEBI" id="CHEBI:30616"/>
        <dbReference type="ChEBI" id="CHEBI:43474"/>
        <dbReference type="ChEBI" id="CHEBI:456216"/>
        <dbReference type="EC" id="5.6.2.3"/>
    </reaction>
</comment>
<keyword evidence="1" id="KW-0378">Hydrolase</keyword>
<dbReference type="AlphaFoldDB" id="A0A815I546"/>